<accession>A0A8J2UD55</accession>
<reference evidence="4" key="1">
    <citation type="journal article" date="2014" name="Int. J. Syst. Evol. Microbiol.">
        <title>Complete genome sequence of Corynebacterium casei LMG S-19264T (=DSM 44701T), isolated from a smear-ripened cheese.</title>
        <authorList>
            <consortium name="US DOE Joint Genome Institute (JGI-PGF)"/>
            <person name="Walter F."/>
            <person name="Albersmeier A."/>
            <person name="Kalinowski J."/>
            <person name="Ruckert C."/>
        </authorList>
    </citation>
    <scope>NUCLEOTIDE SEQUENCE</scope>
    <source>
        <strain evidence="4">CGMCC 1.15448</strain>
    </source>
</reference>
<dbReference type="Gene3D" id="3.55.50.30">
    <property type="match status" value="1"/>
</dbReference>
<sequence length="383" mass="41805">MNTYLSGKLTPQQHQELISLLEQEDVANELDQLLRASAGEFTIDDELPATENRIIQGLLQKIEQRPAPSTPVKRLIRKWSWAAAVLLILGTGAYLWLAKGRPTPVVASRLPLSDVAPGGNKAVLTLADGRAVLLDSTANGTIALQGSTTVVKSSDGQLIYRPKGSTATTAGLLNTLRTPRGGQYHVTLPDGTGVWLNSASAITYPTSFADDQRKVSISGEAYIEVATQKDKPFLVDVDGRGAIEVLGTAFNVNSYVDEAAITTTLINGGIRVSDRGLHQVILKPGEQAHAGTDGLTIVHHPDIDKVMAWKNGFFNFENVHLGEVMRQIQRWYDVDVIYEKGIPDIQFEGEISRNIKLSDLLKVLARAEVKFRLEEGRRLVVLP</sequence>
<feature type="transmembrane region" description="Helical" evidence="1">
    <location>
        <begin position="79"/>
        <end position="97"/>
    </location>
</feature>
<evidence type="ECO:0000313" key="5">
    <source>
        <dbReference type="Proteomes" id="UP000607559"/>
    </source>
</evidence>
<dbReference type="Pfam" id="PF16344">
    <property type="entry name" value="FecR_C"/>
    <property type="match status" value="1"/>
</dbReference>
<evidence type="ECO:0000259" key="2">
    <source>
        <dbReference type="Pfam" id="PF04773"/>
    </source>
</evidence>
<keyword evidence="5" id="KW-1185">Reference proteome</keyword>
<keyword evidence="1" id="KW-0812">Transmembrane</keyword>
<dbReference type="Pfam" id="PF04773">
    <property type="entry name" value="FecR"/>
    <property type="match status" value="1"/>
</dbReference>
<dbReference type="Proteomes" id="UP000607559">
    <property type="component" value="Unassembled WGS sequence"/>
</dbReference>
<keyword evidence="1" id="KW-1133">Transmembrane helix</keyword>
<dbReference type="RefSeq" id="WP_188932069.1">
    <property type="nucleotide sequence ID" value="NZ_BMJC01000002.1"/>
</dbReference>
<dbReference type="InterPro" id="IPR012373">
    <property type="entry name" value="Ferrdict_sens_TM"/>
</dbReference>
<dbReference type="PIRSF" id="PIRSF018266">
    <property type="entry name" value="FecR"/>
    <property type="match status" value="1"/>
</dbReference>
<dbReference type="AlphaFoldDB" id="A0A8J2UD55"/>
<dbReference type="PANTHER" id="PTHR30273:SF2">
    <property type="entry name" value="PROTEIN FECR"/>
    <property type="match status" value="1"/>
</dbReference>
<feature type="domain" description="Protein FecR C-terminal" evidence="3">
    <location>
        <begin position="314"/>
        <end position="380"/>
    </location>
</feature>
<dbReference type="InterPro" id="IPR032508">
    <property type="entry name" value="FecR_C"/>
</dbReference>
<name>A0A8J2UD55_9BACT</name>
<evidence type="ECO:0000259" key="3">
    <source>
        <dbReference type="Pfam" id="PF16344"/>
    </source>
</evidence>
<reference evidence="4" key="2">
    <citation type="submission" date="2020-09" db="EMBL/GenBank/DDBJ databases">
        <authorList>
            <person name="Sun Q."/>
            <person name="Zhou Y."/>
        </authorList>
    </citation>
    <scope>NUCLEOTIDE SEQUENCE</scope>
    <source>
        <strain evidence="4">CGMCC 1.15448</strain>
    </source>
</reference>
<evidence type="ECO:0000256" key="1">
    <source>
        <dbReference type="SAM" id="Phobius"/>
    </source>
</evidence>
<gene>
    <name evidence="4" type="ORF">GCM10011511_25300</name>
</gene>
<protein>
    <submittedName>
        <fullName evidence="4">Iron dicitrate transporter FecR</fullName>
    </submittedName>
</protein>
<comment type="caution">
    <text evidence="4">The sequence shown here is derived from an EMBL/GenBank/DDBJ whole genome shotgun (WGS) entry which is preliminary data.</text>
</comment>
<organism evidence="4 5">
    <name type="scientific">Puia dinghuensis</name>
    <dbReference type="NCBI Taxonomy" id="1792502"/>
    <lineage>
        <taxon>Bacteria</taxon>
        <taxon>Pseudomonadati</taxon>
        <taxon>Bacteroidota</taxon>
        <taxon>Chitinophagia</taxon>
        <taxon>Chitinophagales</taxon>
        <taxon>Chitinophagaceae</taxon>
        <taxon>Puia</taxon>
    </lineage>
</organism>
<dbReference type="EMBL" id="BMJC01000002">
    <property type="protein sequence ID" value="GGB00922.1"/>
    <property type="molecule type" value="Genomic_DNA"/>
</dbReference>
<dbReference type="Gene3D" id="2.60.120.1440">
    <property type="match status" value="1"/>
</dbReference>
<dbReference type="PANTHER" id="PTHR30273">
    <property type="entry name" value="PERIPLASMIC SIGNAL SENSOR AND SIGMA FACTOR ACTIVATOR FECR-RELATED"/>
    <property type="match status" value="1"/>
</dbReference>
<keyword evidence="1" id="KW-0472">Membrane</keyword>
<dbReference type="InterPro" id="IPR006860">
    <property type="entry name" value="FecR"/>
</dbReference>
<proteinExistence type="predicted"/>
<dbReference type="GO" id="GO:0016989">
    <property type="term" value="F:sigma factor antagonist activity"/>
    <property type="evidence" value="ECO:0007669"/>
    <property type="project" value="TreeGrafter"/>
</dbReference>
<evidence type="ECO:0000313" key="4">
    <source>
        <dbReference type="EMBL" id="GGB00922.1"/>
    </source>
</evidence>
<feature type="domain" description="FecR protein" evidence="2">
    <location>
        <begin position="175"/>
        <end position="270"/>
    </location>
</feature>